<dbReference type="PANTHER" id="PTHR42971:SF1">
    <property type="entry name" value="TRNA (CYTIDINE(34)-2'-O)-METHYLTRANSFERASE"/>
    <property type="match status" value="1"/>
</dbReference>
<comment type="subcellular location">
    <subcellularLocation>
        <location evidence="6">Cytoplasm</location>
    </subcellularLocation>
</comment>
<dbReference type="CDD" id="cd18094">
    <property type="entry name" value="SpoU-like_TrmL"/>
    <property type="match status" value="1"/>
</dbReference>
<dbReference type="GO" id="GO:0141098">
    <property type="term" value="F:tRNA (cytidine(34)-2'-O)-methyltransferase activity"/>
    <property type="evidence" value="ECO:0007669"/>
    <property type="project" value="RHEA"/>
</dbReference>
<dbReference type="RefSeq" id="WP_098037671.1">
    <property type="nucleotide sequence ID" value="NZ_CWGJ01000006.1"/>
</dbReference>
<accession>A0A0H5E3M7</accession>
<evidence type="ECO:0000313" key="10">
    <source>
        <dbReference type="Proteomes" id="UP000220251"/>
    </source>
</evidence>
<dbReference type="Pfam" id="PF00588">
    <property type="entry name" value="SpoU_methylase"/>
    <property type="match status" value="1"/>
</dbReference>
<dbReference type="OrthoDB" id="9789043at2"/>
<evidence type="ECO:0000256" key="6">
    <source>
        <dbReference type="HAMAP-Rule" id="MF_01885"/>
    </source>
</evidence>
<comment type="caution">
    <text evidence="6">Lacks conserved residue(s) required for the propagation of feature annotation.</text>
</comment>
<dbReference type="PIRSF" id="PIRSF029256">
    <property type="entry name" value="SpoU_TrmH_prd"/>
    <property type="match status" value="1"/>
</dbReference>
<dbReference type="GO" id="GO:0005737">
    <property type="term" value="C:cytoplasm"/>
    <property type="evidence" value="ECO:0007669"/>
    <property type="project" value="UniProtKB-SubCell"/>
</dbReference>
<evidence type="ECO:0000256" key="2">
    <source>
        <dbReference type="ARBA" id="ARBA00022603"/>
    </source>
</evidence>
<comment type="catalytic activity">
    <reaction evidence="6">
        <text>5-carboxymethylaminomethyluridine(34) in tRNA(Leu) + S-adenosyl-L-methionine = 5-carboxymethylaminomethyl-2'-O-methyluridine(34) in tRNA(Leu) + S-adenosyl-L-homocysteine + H(+)</text>
        <dbReference type="Rhea" id="RHEA:43088"/>
        <dbReference type="Rhea" id="RHEA-COMP:10333"/>
        <dbReference type="Rhea" id="RHEA-COMP:10334"/>
        <dbReference type="ChEBI" id="CHEBI:15378"/>
        <dbReference type="ChEBI" id="CHEBI:57856"/>
        <dbReference type="ChEBI" id="CHEBI:59789"/>
        <dbReference type="ChEBI" id="CHEBI:74508"/>
        <dbReference type="ChEBI" id="CHEBI:74511"/>
        <dbReference type="EC" id="2.1.1.207"/>
    </reaction>
</comment>
<dbReference type="GO" id="GO:0003723">
    <property type="term" value="F:RNA binding"/>
    <property type="evidence" value="ECO:0007669"/>
    <property type="project" value="InterPro"/>
</dbReference>
<dbReference type="GO" id="GO:0002130">
    <property type="term" value="P:wobble position ribose methylation"/>
    <property type="evidence" value="ECO:0007669"/>
    <property type="project" value="TreeGrafter"/>
</dbReference>
<evidence type="ECO:0000313" key="9">
    <source>
        <dbReference type="EMBL" id="CRX37820.1"/>
    </source>
</evidence>
<feature type="binding site" evidence="6 7">
    <location>
        <position position="119"/>
    </location>
    <ligand>
        <name>S-adenosyl-L-methionine</name>
        <dbReference type="ChEBI" id="CHEBI:59789"/>
    </ligand>
</feature>
<evidence type="ECO:0000256" key="7">
    <source>
        <dbReference type="PIRSR" id="PIRSR029256-1"/>
    </source>
</evidence>
<comment type="function">
    <text evidence="6">Could methylate the ribose at the nucleotide 34 wobble position in tRNA.</text>
</comment>
<dbReference type="HAMAP" id="MF_01885">
    <property type="entry name" value="tRNA_methyltr_TrmL"/>
    <property type="match status" value="1"/>
</dbReference>
<gene>
    <name evidence="9" type="ORF">ELAC_0465</name>
</gene>
<dbReference type="Proteomes" id="UP000220251">
    <property type="component" value="Unassembled WGS sequence"/>
</dbReference>
<dbReference type="SUPFAM" id="SSF75217">
    <property type="entry name" value="alpha/beta knot"/>
    <property type="match status" value="1"/>
</dbReference>
<dbReference type="EC" id="2.1.1.207" evidence="6"/>
<dbReference type="AlphaFoldDB" id="A0A0H5E3M7"/>
<dbReference type="EMBL" id="CWGJ01000006">
    <property type="protein sequence ID" value="CRX37820.1"/>
    <property type="molecule type" value="Genomic_DNA"/>
</dbReference>
<dbReference type="InterPro" id="IPR029028">
    <property type="entry name" value="Alpha/beta_knot_MTases"/>
</dbReference>
<evidence type="ECO:0000259" key="8">
    <source>
        <dbReference type="Pfam" id="PF00588"/>
    </source>
</evidence>
<proteinExistence type="inferred from homology"/>
<name>A0A0H5E3M7_9BACT</name>
<feature type="domain" description="tRNA/rRNA methyltransferase SpoU type" evidence="8">
    <location>
        <begin position="2"/>
        <end position="139"/>
    </location>
</feature>
<dbReference type="PANTHER" id="PTHR42971">
    <property type="entry name" value="TRNA (CYTIDINE(34)-2'-O)-METHYLTRANSFERASE"/>
    <property type="match status" value="1"/>
</dbReference>
<dbReference type="InterPro" id="IPR016914">
    <property type="entry name" value="TrmL"/>
</dbReference>
<evidence type="ECO:0000256" key="1">
    <source>
        <dbReference type="ARBA" id="ARBA00022490"/>
    </source>
</evidence>
<keyword evidence="3 6" id="KW-0808">Transferase</keyword>
<evidence type="ECO:0000256" key="5">
    <source>
        <dbReference type="ARBA" id="ARBA00022694"/>
    </source>
</evidence>
<keyword evidence="10" id="KW-1185">Reference proteome</keyword>
<dbReference type="InterPro" id="IPR001537">
    <property type="entry name" value="SpoU_MeTrfase"/>
</dbReference>
<keyword evidence="2 6" id="KW-0489">Methyltransferase</keyword>
<dbReference type="Gene3D" id="3.40.1280.10">
    <property type="match status" value="1"/>
</dbReference>
<keyword evidence="1 6" id="KW-0963">Cytoplasm</keyword>
<sequence length="152" mass="17439">MEVILFQPEIPQNTGNIIRTCSVSGCRLVLVEPIGFSLTDRWLKRAGMDYMEEVSLSRIDDLERYLMEAQKPFTFFSSKADKIYTEFNYSQDHIFIFGSESKGLPGNLFEKWPDRFAKIPMMEGKRCLNLATSVGIAVYEAARQQGFRFSPS</sequence>
<dbReference type="GO" id="GO:0141102">
    <property type="term" value="F:tRNA (5-carboxymethylaminomethyluridine(34)-2'-O)-methyltransferase activity"/>
    <property type="evidence" value="ECO:0007669"/>
    <property type="project" value="RHEA"/>
</dbReference>
<evidence type="ECO:0000256" key="4">
    <source>
        <dbReference type="ARBA" id="ARBA00022691"/>
    </source>
</evidence>
<keyword evidence="4 6" id="KW-0949">S-adenosyl-L-methionine</keyword>
<keyword evidence="5 6" id="KW-0819">tRNA processing</keyword>
<protein>
    <recommendedName>
        <fullName evidence="6">Putative tRNA (cytidine(34)-2'-O)-methyltransferase</fullName>
        <ecNumber evidence="6">2.1.1.207</ecNumber>
    </recommendedName>
    <alternativeName>
        <fullName evidence="6">tRNA (cytidine/uridine-2'-O-)-methyltransferase</fullName>
    </alternativeName>
</protein>
<evidence type="ECO:0000256" key="3">
    <source>
        <dbReference type="ARBA" id="ARBA00022679"/>
    </source>
</evidence>
<reference evidence="10" key="1">
    <citation type="submission" date="2015-06" db="EMBL/GenBank/DDBJ databases">
        <authorList>
            <person name="Bertelli C."/>
        </authorList>
    </citation>
    <scope>NUCLEOTIDE SEQUENCE [LARGE SCALE GENOMIC DNA]</scope>
    <source>
        <strain evidence="10">CRIB-30</strain>
    </source>
</reference>
<comment type="catalytic activity">
    <reaction evidence="6">
        <text>cytidine(34) in tRNA + S-adenosyl-L-methionine = 2'-O-methylcytidine(34) in tRNA + S-adenosyl-L-homocysteine + H(+)</text>
        <dbReference type="Rhea" id="RHEA:43084"/>
        <dbReference type="Rhea" id="RHEA-COMP:10331"/>
        <dbReference type="Rhea" id="RHEA-COMP:10332"/>
        <dbReference type="ChEBI" id="CHEBI:15378"/>
        <dbReference type="ChEBI" id="CHEBI:57856"/>
        <dbReference type="ChEBI" id="CHEBI:59789"/>
        <dbReference type="ChEBI" id="CHEBI:74495"/>
        <dbReference type="ChEBI" id="CHEBI:82748"/>
        <dbReference type="EC" id="2.1.1.207"/>
    </reaction>
</comment>
<comment type="similarity">
    <text evidence="6">Belongs to the class IV-like SAM-binding methyltransferase superfamily. RNA methyltransferase TrmH family. TrmL subfamily.</text>
</comment>
<organism evidence="9 10">
    <name type="scientific">Estrella lausannensis</name>
    <dbReference type="NCBI Taxonomy" id="483423"/>
    <lineage>
        <taxon>Bacteria</taxon>
        <taxon>Pseudomonadati</taxon>
        <taxon>Chlamydiota</taxon>
        <taxon>Chlamydiia</taxon>
        <taxon>Parachlamydiales</taxon>
        <taxon>Candidatus Criblamydiaceae</taxon>
        <taxon>Estrella</taxon>
    </lineage>
</organism>
<feature type="binding site" evidence="6 7">
    <location>
        <position position="98"/>
    </location>
    <ligand>
        <name>S-adenosyl-L-methionine</name>
        <dbReference type="ChEBI" id="CHEBI:59789"/>
    </ligand>
</feature>
<dbReference type="InterPro" id="IPR029026">
    <property type="entry name" value="tRNA_m1G_MTases_N"/>
</dbReference>